<keyword evidence="1 2" id="KW-0808">Transferase</keyword>
<sequence>MAPSIEVSVVSSERLFPETPPPSGRAVPLSLLDATTANFAVTEAIWLFERPRHVTAAFNLAQHLKQALQTTLTAYPQWCGQCKAVTAPSGPTEDTTRDFPPHARRFGRIYAHFGISEDPGVGFVTATSSATLDSLYPGNRTESLPLWNRREADLKVFAPGTAIHSTLQPNNPDDLGLRKPLLAIQLTQLACGGFVLAAKSTHPMADIATLARLVKDWGKVSGPMLHGEPLPMSSPVFDPALLDACAGGDINAEAPDADTLEKDRSPPMPWKDWDFTAPVASYIIHLSSKQVDYLYSEARRGQVGANSRLSKHDAVLAHIWSCVARARLQQEDHEAVHCDLTIGVRPALQLGEDFLGSPVLLVNVEMTGAEAAAVDEDNSALRRIVRAIRSTIGAANDKGALAAHLHRLAFEKSPQRIWQAFLGSRHCLVTTWARAGIYEVDFGLGSAVRYADGVVPEMDGCILIKEAPPAGKVLVAGQKVGWTDHGVDISVALKAEDMERLLKDPLLLPTV</sequence>
<protein>
    <submittedName>
        <fullName evidence="2">Transferase family protein</fullName>
    </submittedName>
</protein>
<keyword evidence="3" id="KW-1185">Reference proteome</keyword>
<dbReference type="Pfam" id="PF02458">
    <property type="entry name" value="Transferase"/>
    <property type="match status" value="2"/>
</dbReference>
<organism evidence="2 3">
    <name type="scientific">Coniochaeta hoffmannii</name>
    <dbReference type="NCBI Taxonomy" id="91930"/>
    <lineage>
        <taxon>Eukaryota</taxon>
        <taxon>Fungi</taxon>
        <taxon>Dikarya</taxon>
        <taxon>Ascomycota</taxon>
        <taxon>Pezizomycotina</taxon>
        <taxon>Sordariomycetes</taxon>
        <taxon>Sordariomycetidae</taxon>
        <taxon>Coniochaetales</taxon>
        <taxon>Coniochaetaceae</taxon>
        <taxon>Coniochaeta</taxon>
    </lineage>
</organism>
<dbReference type="GO" id="GO:0016747">
    <property type="term" value="F:acyltransferase activity, transferring groups other than amino-acyl groups"/>
    <property type="evidence" value="ECO:0007669"/>
    <property type="project" value="TreeGrafter"/>
</dbReference>
<dbReference type="AlphaFoldDB" id="A0AA38VJ19"/>
<dbReference type="GO" id="GO:0044550">
    <property type="term" value="P:secondary metabolite biosynthetic process"/>
    <property type="evidence" value="ECO:0007669"/>
    <property type="project" value="TreeGrafter"/>
</dbReference>
<dbReference type="Gene3D" id="3.30.559.10">
    <property type="entry name" value="Chloramphenicol acetyltransferase-like domain"/>
    <property type="match status" value="2"/>
</dbReference>
<dbReference type="PANTHER" id="PTHR31642:SF310">
    <property type="entry name" value="FATTY ALCOHOL:CAFFEOYL-COA ACYLTRANSFERASE"/>
    <property type="match status" value="1"/>
</dbReference>
<gene>
    <name evidence="2" type="ORF">NKR19_g8482</name>
</gene>
<reference evidence="2" key="1">
    <citation type="submission" date="2022-07" db="EMBL/GenBank/DDBJ databases">
        <title>Fungi with potential for degradation of polypropylene.</title>
        <authorList>
            <person name="Gostincar C."/>
        </authorList>
    </citation>
    <scope>NUCLEOTIDE SEQUENCE</scope>
    <source>
        <strain evidence="2">EXF-13287</strain>
    </source>
</reference>
<dbReference type="PANTHER" id="PTHR31642">
    <property type="entry name" value="TRICHOTHECENE 3-O-ACETYLTRANSFERASE"/>
    <property type="match status" value="1"/>
</dbReference>
<dbReference type="EMBL" id="JANBVN010000173">
    <property type="protein sequence ID" value="KAJ9134860.1"/>
    <property type="molecule type" value="Genomic_DNA"/>
</dbReference>
<evidence type="ECO:0000313" key="2">
    <source>
        <dbReference type="EMBL" id="KAJ9134860.1"/>
    </source>
</evidence>
<comment type="caution">
    <text evidence="2">The sequence shown here is derived from an EMBL/GenBank/DDBJ whole genome shotgun (WGS) entry which is preliminary data.</text>
</comment>
<proteinExistence type="predicted"/>
<dbReference type="InterPro" id="IPR050317">
    <property type="entry name" value="Plant_Fungal_Acyltransferase"/>
</dbReference>
<dbReference type="InterPro" id="IPR023213">
    <property type="entry name" value="CAT-like_dom_sf"/>
</dbReference>
<name>A0AA38VJ19_9PEZI</name>
<evidence type="ECO:0000313" key="3">
    <source>
        <dbReference type="Proteomes" id="UP001174691"/>
    </source>
</evidence>
<dbReference type="Proteomes" id="UP001174691">
    <property type="component" value="Unassembled WGS sequence"/>
</dbReference>
<evidence type="ECO:0000256" key="1">
    <source>
        <dbReference type="ARBA" id="ARBA00022679"/>
    </source>
</evidence>
<accession>A0AA38VJ19</accession>